<name>A0A5C6TY91_9BURK</name>
<gene>
    <name evidence="1" type="ORF">FSC37_01195</name>
</gene>
<dbReference type="Proteomes" id="UP000321832">
    <property type="component" value="Unassembled WGS sequence"/>
</dbReference>
<dbReference type="EMBL" id="VOPW01000001">
    <property type="protein sequence ID" value="TXC65239.1"/>
    <property type="molecule type" value="Genomic_DNA"/>
</dbReference>
<evidence type="ECO:0000313" key="1">
    <source>
        <dbReference type="EMBL" id="TXC65239.1"/>
    </source>
</evidence>
<dbReference type="Gene3D" id="1.25.40.10">
    <property type="entry name" value="Tetratricopeptide repeat domain"/>
    <property type="match status" value="1"/>
</dbReference>
<evidence type="ECO:0000313" key="2">
    <source>
        <dbReference type="Proteomes" id="UP000321832"/>
    </source>
</evidence>
<protein>
    <recommendedName>
        <fullName evidence="3">Tetratricopeptide repeat protein</fullName>
    </recommendedName>
</protein>
<dbReference type="InterPro" id="IPR011990">
    <property type="entry name" value="TPR-like_helical_dom_sf"/>
</dbReference>
<sequence length="371" mass="41109">MNSAFLNVLDAKIAASAGEERVARLAERAAYLARSGQVEESRGANRRHSARAFCFRGRTSALLNLADGLCHYYKNVSPMAADRFARARAIAQVGGQSDLEGQALSWLGLVHYGAYRFDDMCRCIDECIGTINCTDSVALARTSLNISMSLHLANRFDLAMPWYRRSHLFAVELHDEAMISAMLHNMAALWLSNCRNSQLGGPKTSDQSRQALSGAISSFNFDGLVGLSALSVLTPLLEAQICSLGAEYERAVSLYDKCSEEFDVVSLHNWGTWMLADREWCQLALGRSDSPAEVFNRIYESVSAVRQADERAATLSRLAAGWSMLGFEARSRECEEQAAVCWREFSELQAYVLDRVTNSRGSSLLEQRFPL</sequence>
<evidence type="ECO:0008006" key="3">
    <source>
        <dbReference type="Google" id="ProtNLM"/>
    </source>
</evidence>
<dbReference type="AlphaFoldDB" id="A0A5C6TY91"/>
<reference evidence="1 2" key="1">
    <citation type="submission" date="2019-08" db="EMBL/GenBank/DDBJ databases">
        <authorList>
            <person name="Khan S.A."/>
            <person name="Jeon C.O."/>
            <person name="Jeong S.E."/>
        </authorList>
    </citation>
    <scope>NUCLEOTIDE SEQUENCE [LARGE SCALE GENOMIC DNA]</scope>
    <source>
        <strain evidence="2">IMCC1728</strain>
    </source>
</reference>
<accession>A0A5C6TY91</accession>
<comment type="caution">
    <text evidence="1">The sequence shown here is derived from an EMBL/GenBank/DDBJ whole genome shotgun (WGS) entry which is preliminary data.</text>
</comment>
<proteinExistence type="predicted"/>
<keyword evidence="2" id="KW-1185">Reference proteome</keyword>
<organism evidence="1 2">
    <name type="scientific">Piscinibacter aquaticus</name>
    <dbReference type="NCBI Taxonomy" id="392597"/>
    <lineage>
        <taxon>Bacteria</taxon>
        <taxon>Pseudomonadati</taxon>
        <taxon>Pseudomonadota</taxon>
        <taxon>Betaproteobacteria</taxon>
        <taxon>Burkholderiales</taxon>
        <taxon>Sphaerotilaceae</taxon>
        <taxon>Piscinibacter</taxon>
    </lineage>
</organism>